<dbReference type="STRING" id="337451.A0A3S3N716"/>
<dbReference type="Gene3D" id="1.25.10.10">
    <property type="entry name" value="Leucine-rich Repeat Variant"/>
    <property type="match status" value="1"/>
</dbReference>
<dbReference type="PANTHER" id="PTHR22849">
    <property type="entry name" value="WDSAM1 PROTEIN"/>
    <property type="match status" value="1"/>
</dbReference>
<dbReference type="InterPro" id="IPR013083">
    <property type="entry name" value="Znf_RING/FYVE/PHD"/>
</dbReference>
<dbReference type="Pfam" id="PF04564">
    <property type="entry name" value="U-box"/>
    <property type="match status" value="1"/>
</dbReference>
<sequence>MENEIEIPKYFICPISLQIMKDPVTTVTGMTYDRVSIERWLFHGSNTSCPVTKQPLSKDSDLTPNHTLRRLIQAWCTANADNGVDRIPTPKTPPEKTHFIKLLQDIWVPQLQLESLKKLQILATESERNRRRMAEAGVEKAMVWLVTECFKKDDLEMVEEALNILYLVQDPLESMKLLIVENYDFIDAVTWVLQQESGRLNTAKIHAVLVLKPIIQTSTSHFLGRLNVEFFQGLVKILRDGISPKGTKVALRIMLEACPWGRNRMKIIEAGAVFELIEFQLATTDKRSNELVLCILDHLCASADGRAQLLGHAAGLALISKRILRISPAADDRAVRILSSICKFSATNEVLGDMLGVGAVAKLCMLLQAGCSANVKEKTMGVLKLHSKAWRDSSCGASVYLLTRQLGI</sequence>
<dbReference type="GO" id="GO:0061630">
    <property type="term" value="F:ubiquitin protein ligase activity"/>
    <property type="evidence" value="ECO:0007669"/>
    <property type="project" value="UniProtKB-UniRule"/>
</dbReference>
<dbReference type="InterPro" id="IPR016024">
    <property type="entry name" value="ARM-type_fold"/>
</dbReference>
<keyword evidence="4 5" id="KW-0833">Ubl conjugation pathway</keyword>
<dbReference type="SMART" id="SM00504">
    <property type="entry name" value="Ubox"/>
    <property type="match status" value="1"/>
</dbReference>
<evidence type="ECO:0000259" key="6">
    <source>
        <dbReference type="PROSITE" id="PS51698"/>
    </source>
</evidence>
<dbReference type="OrthoDB" id="10064100at2759"/>
<dbReference type="SUPFAM" id="SSF48371">
    <property type="entry name" value="ARM repeat"/>
    <property type="match status" value="1"/>
</dbReference>
<organism evidence="7 8">
    <name type="scientific">Cinnamomum micranthum f. kanehirae</name>
    <dbReference type="NCBI Taxonomy" id="337451"/>
    <lineage>
        <taxon>Eukaryota</taxon>
        <taxon>Viridiplantae</taxon>
        <taxon>Streptophyta</taxon>
        <taxon>Embryophyta</taxon>
        <taxon>Tracheophyta</taxon>
        <taxon>Spermatophyta</taxon>
        <taxon>Magnoliopsida</taxon>
        <taxon>Magnoliidae</taxon>
        <taxon>Laurales</taxon>
        <taxon>Lauraceae</taxon>
        <taxon>Cinnamomum</taxon>
    </lineage>
</organism>
<protein>
    <recommendedName>
        <fullName evidence="5 6">U-box domain-containing protein</fullName>
        <ecNumber evidence="5">2.3.2.27</ecNumber>
    </recommendedName>
    <alternativeName>
        <fullName evidence="5">RING-type E3 ubiquitin transferase PUB</fullName>
    </alternativeName>
</protein>
<dbReference type="SUPFAM" id="SSF57850">
    <property type="entry name" value="RING/U-box"/>
    <property type="match status" value="1"/>
</dbReference>
<evidence type="ECO:0000256" key="4">
    <source>
        <dbReference type="ARBA" id="ARBA00022786"/>
    </source>
</evidence>
<feature type="domain" description="U-box" evidence="6">
    <location>
        <begin position="6"/>
        <end position="82"/>
    </location>
</feature>
<dbReference type="InterPro" id="IPR058678">
    <property type="entry name" value="ARM_PUB"/>
</dbReference>
<dbReference type="InterPro" id="IPR011989">
    <property type="entry name" value="ARM-like"/>
</dbReference>
<dbReference type="FunFam" id="3.30.40.10:FF:000437">
    <property type="entry name" value="RING-type E3 ubiquitin transferase"/>
    <property type="match status" value="1"/>
</dbReference>
<dbReference type="PROSITE" id="PS51698">
    <property type="entry name" value="U_BOX"/>
    <property type="match status" value="1"/>
</dbReference>
<dbReference type="PANTHER" id="PTHR22849:SF128">
    <property type="entry name" value="U-BOX DOMAIN-CONTAINING PROTEIN"/>
    <property type="match status" value="1"/>
</dbReference>
<dbReference type="InterPro" id="IPR045185">
    <property type="entry name" value="PUB22/23/24-like"/>
</dbReference>
<keyword evidence="3 5" id="KW-0808">Transferase</keyword>
<evidence type="ECO:0000256" key="3">
    <source>
        <dbReference type="ARBA" id="ARBA00022679"/>
    </source>
</evidence>
<dbReference type="InterPro" id="IPR045210">
    <property type="entry name" value="RING-Ubox_PUB"/>
</dbReference>
<dbReference type="GO" id="GO:0006952">
    <property type="term" value="P:defense response"/>
    <property type="evidence" value="ECO:0007669"/>
    <property type="project" value="UniProtKB-ARBA"/>
</dbReference>
<dbReference type="UniPathway" id="UPA00143"/>
<reference evidence="7 8" key="1">
    <citation type="journal article" date="2019" name="Nat. Plants">
        <title>Stout camphor tree genome fills gaps in understanding of flowering plant genome evolution.</title>
        <authorList>
            <person name="Chaw S.M."/>
            <person name="Liu Y.C."/>
            <person name="Wu Y.W."/>
            <person name="Wang H.Y."/>
            <person name="Lin C.I."/>
            <person name="Wu C.S."/>
            <person name="Ke H.M."/>
            <person name="Chang L.Y."/>
            <person name="Hsu C.Y."/>
            <person name="Yang H.T."/>
            <person name="Sudianto E."/>
            <person name="Hsu M.H."/>
            <person name="Wu K.P."/>
            <person name="Wang L.N."/>
            <person name="Leebens-Mack J.H."/>
            <person name="Tsai I.J."/>
        </authorList>
    </citation>
    <scope>NUCLEOTIDE SEQUENCE [LARGE SCALE GENOMIC DNA]</scope>
    <source>
        <strain evidence="8">cv. Chaw 1501</strain>
        <tissue evidence="7">Young leaves</tissue>
    </source>
</reference>
<comment type="caution">
    <text evidence="7">The sequence shown here is derived from an EMBL/GenBank/DDBJ whole genome shotgun (WGS) entry which is preliminary data.</text>
</comment>
<dbReference type="CDD" id="cd16664">
    <property type="entry name" value="RING-Ubox_PUB"/>
    <property type="match status" value="1"/>
</dbReference>
<keyword evidence="8" id="KW-1185">Reference proteome</keyword>
<proteinExistence type="predicted"/>
<dbReference type="Gene3D" id="3.30.40.10">
    <property type="entry name" value="Zinc/RING finger domain, C3HC4 (zinc finger)"/>
    <property type="match status" value="1"/>
</dbReference>
<name>A0A3S3N716_9MAGN</name>
<accession>A0A3S3N716</accession>
<comment type="function">
    <text evidence="5">Functions as an E3 ubiquitin ligase.</text>
</comment>
<evidence type="ECO:0000256" key="5">
    <source>
        <dbReference type="RuleBase" id="RU369093"/>
    </source>
</evidence>
<dbReference type="InterPro" id="IPR003613">
    <property type="entry name" value="Ubox_domain"/>
</dbReference>
<dbReference type="Pfam" id="PF25598">
    <property type="entry name" value="ARM_PUB"/>
    <property type="match status" value="1"/>
</dbReference>
<evidence type="ECO:0000256" key="2">
    <source>
        <dbReference type="ARBA" id="ARBA00004906"/>
    </source>
</evidence>
<gene>
    <name evidence="7" type="ORF">CKAN_02647300</name>
</gene>
<evidence type="ECO:0000313" key="7">
    <source>
        <dbReference type="EMBL" id="RWR97063.1"/>
    </source>
</evidence>
<dbReference type="EC" id="2.3.2.27" evidence="5"/>
<dbReference type="Proteomes" id="UP000283530">
    <property type="component" value="Unassembled WGS sequence"/>
</dbReference>
<dbReference type="GO" id="GO:0016567">
    <property type="term" value="P:protein ubiquitination"/>
    <property type="evidence" value="ECO:0007669"/>
    <property type="project" value="UniProtKB-UniRule"/>
</dbReference>
<comment type="pathway">
    <text evidence="2 5">Protein modification; protein ubiquitination.</text>
</comment>
<dbReference type="AlphaFoldDB" id="A0A3S3N716"/>
<evidence type="ECO:0000256" key="1">
    <source>
        <dbReference type="ARBA" id="ARBA00000900"/>
    </source>
</evidence>
<dbReference type="EMBL" id="QPKB01000012">
    <property type="protein sequence ID" value="RWR97063.1"/>
    <property type="molecule type" value="Genomic_DNA"/>
</dbReference>
<comment type="catalytic activity">
    <reaction evidence="1 5">
        <text>S-ubiquitinyl-[E2 ubiquitin-conjugating enzyme]-L-cysteine + [acceptor protein]-L-lysine = [E2 ubiquitin-conjugating enzyme]-L-cysteine + N(6)-ubiquitinyl-[acceptor protein]-L-lysine.</text>
        <dbReference type="EC" id="2.3.2.27"/>
    </reaction>
</comment>
<evidence type="ECO:0000313" key="8">
    <source>
        <dbReference type="Proteomes" id="UP000283530"/>
    </source>
</evidence>